<name>A0AAW0E3N7_9AGAR</name>
<reference evidence="3 4" key="1">
    <citation type="journal article" date="2024" name="J Genomics">
        <title>Draft genome sequencing and assembly of Favolaschia claudopus CIRM-BRFM 2984 isolated from oak limbs.</title>
        <authorList>
            <person name="Navarro D."/>
            <person name="Drula E."/>
            <person name="Chaduli D."/>
            <person name="Cazenave R."/>
            <person name="Ahrendt S."/>
            <person name="Wang J."/>
            <person name="Lipzen A."/>
            <person name="Daum C."/>
            <person name="Barry K."/>
            <person name="Grigoriev I.V."/>
            <person name="Favel A."/>
            <person name="Rosso M.N."/>
            <person name="Martin F."/>
        </authorList>
    </citation>
    <scope>NUCLEOTIDE SEQUENCE [LARGE SCALE GENOMIC DNA]</scope>
    <source>
        <strain evidence="3 4">CIRM-BRFM 2984</strain>
    </source>
</reference>
<feature type="transmembrane region" description="Helical" evidence="2">
    <location>
        <begin position="213"/>
        <end position="235"/>
    </location>
</feature>
<keyword evidence="4" id="KW-1185">Reference proteome</keyword>
<accession>A0AAW0E3N7</accession>
<evidence type="ECO:0000313" key="4">
    <source>
        <dbReference type="Proteomes" id="UP001362999"/>
    </source>
</evidence>
<feature type="region of interest" description="Disordered" evidence="1">
    <location>
        <begin position="1"/>
        <end position="73"/>
    </location>
</feature>
<feature type="compositionally biased region" description="Polar residues" evidence="1">
    <location>
        <begin position="1"/>
        <end position="32"/>
    </location>
</feature>
<dbReference type="Proteomes" id="UP001362999">
    <property type="component" value="Unassembled WGS sequence"/>
</dbReference>
<organism evidence="3 4">
    <name type="scientific">Favolaschia claudopus</name>
    <dbReference type="NCBI Taxonomy" id="2862362"/>
    <lineage>
        <taxon>Eukaryota</taxon>
        <taxon>Fungi</taxon>
        <taxon>Dikarya</taxon>
        <taxon>Basidiomycota</taxon>
        <taxon>Agaricomycotina</taxon>
        <taxon>Agaricomycetes</taxon>
        <taxon>Agaricomycetidae</taxon>
        <taxon>Agaricales</taxon>
        <taxon>Marasmiineae</taxon>
        <taxon>Mycenaceae</taxon>
        <taxon>Favolaschia</taxon>
    </lineage>
</organism>
<protein>
    <recommendedName>
        <fullName evidence="5">Transmembrane protein</fullName>
    </recommendedName>
</protein>
<comment type="caution">
    <text evidence="3">The sequence shown here is derived from an EMBL/GenBank/DDBJ whole genome shotgun (WGS) entry which is preliminary data.</text>
</comment>
<keyword evidence="2" id="KW-1133">Transmembrane helix</keyword>
<feature type="transmembrane region" description="Helical" evidence="2">
    <location>
        <begin position="82"/>
        <end position="100"/>
    </location>
</feature>
<feature type="compositionally biased region" description="Low complexity" evidence="1">
    <location>
        <begin position="46"/>
        <end position="58"/>
    </location>
</feature>
<evidence type="ECO:0000256" key="2">
    <source>
        <dbReference type="SAM" id="Phobius"/>
    </source>
</evidence>
<keyword evidence="2" id="KW-0472">Membrane</keyword>
<feature type="transmembrane region" description="Helical" evidence="2">
    <location>
        <begin position="120"/>
        <end position="142"/>
    </location>
</feature>
<evidence type="ECO:0000256" key="1">
    <source>
        <dbReference type="SAM" id="MobiDB-lite"/>
    </source>
</evidence>
<sequence length="265" mass="29003">MQADPQSQTNGVPLHPIQTQPPYNTPNAATSNEKPRQDAVPNGPSAPAQQQQQQPWQPTDEDDENAKRRASKDLTESWMDRLQLISVITTFFASTEAGLLQVTNPGKDDDAGQQLVNATFLVALVLHIWAAIISFMGAFFLVRYKLKEAKNEEKEAGGPASPNSHRGMTRPKTTASLADYLTTPVWTANPHLETYGPFNQHPPTHLLSRCHNLCILLTFAGFVFALLGIVSFAWVLNPLSVGIVSSISTAVALGGFIWVFADTKR</sequence>
<feature type="transmembrane region" description="Helical" evidence="2">
    <location>
        <begin position="241"/>
        <end position="261"/>
    </location>
</feature>
<proteinExistence type="predicted"/>
<keyword evidence="2" id="KW-0812">Transmembrane</keyword>
<evidence type="ECO:0008006" key="5">
    <source>
        <dbReference type="Google" id="ProtNLM"/>
    </source>
</evidence>
<gene>
    <name evidence="3" type="ORF">R3P38DRAFT_2841842</name>
</gene>
<dbReference type="AlphaFoldDB" id="A0AAW0E3N7"/>
<evidence type="ECO:0000313" key="3">
    <source>
        <dbReference type="EMBL" id="KAK7057580.1"/>
    </source>
</evidence>
<dbReference type="EMBL" id="JAWWNJ010000004">
    <property type="protein sequence ID" value="KAK7057580.1"/>
    <property type="molecule type" value="Genomic_DNA"/>
</dbReference>